<name>A0A120CV91_HYPSL</name>
<evidence type="ECO:0000313" key="2">
    <source>
        <dbReference type="EMBL" id="KWT67437.1"/>
    </source>
</evidence>
<feature type="chain" id="PRO_5007163962" evidence="1">
    <location>
        <begin position="22"/>
        <end position="161"/>
    </location>
</feature>
<dbReference type="EMBL" id="LMTR01000065">
    <property type="protein sequence ID" value="KWT67437.1"/>
    <property type="molecule type" value="Genomic_DNA"/>
</dbReference>
<reference evidence="2 3" key="1">
    <citation type="submission" date="2015-10" db="EMBL/GenBank/DDBJ databases">
        <title>Transcriptomic analysis of a linuron degrading triple-species bacterial consortium.</title>
        <authorList>
            <person name="Albers P."/>
        </authorList>
    </citation>
    <scope>NUCLEOTIDE SEQUENCE [LARGE SCALE GENOMIC DNA]</scope>
    <source>
        <strain evidence="2 3">WDL6</strain>
    </source>
</reference>
<dbReference type="Proteomes" id="UP000059074">
    <property type="component" value="Unassembled WGS sequence"/>
</dbReference>
<comment type="caution">
    <text evidence="2">The sequence shown here is derived from an EMBL/GenBank/DDBJ whole genome shotgun (WGS) entry which is preliminary data.</text>
</comment>
<organism evidence="2 3">
    <name type="scientific">Hyphomicrobium sulfonivorans</name>
    <dbReference type="NCBI Taxonomy" id="121290"/>
    <lineage>
        <taxon>Bacteria</taxon>
        <taxon>Pseudomonadati</taxon>
        <taxon>Pseudomonadota</taxon>
        <taxon>Alphaproteobacteria</taxon>
        <taxon>Hyphomicrobiales</taxon>
        <taxon>Hyphomicrobiaceae</taxon>
        <taxon>Hyphomicrobium</taxon>
    </lineage>
</organism>
<keyword evidence="3" id="KW-1185">Reference proteome</keyword>
<dbReference type="STRING" id="121290.APY04_2002"/>
<evidence type="ECO:0000313" key="3">
    <source>
        <dbReference type="Proteomes" id="UP000059074"/>
    </source>
</evidence>
<dbReference type="OrthoDB" id="7847400at2"/>
<dbReference type="GO" id="GO:0032259">
    <property type="term" value="P:methylation"/>
    <property type="evidence" value="ECO:0007669"/>
    <property type="project" value="UniProtKB-KW"/>
</dbReference>
<proteinExistence type="predicted"/>
<protein>
    <submittedName>
        <fullName evidence="2">Type I restriction-modification system methyltransferase subunit</fullName>
    </submittedName>
</protein>
<dbReference type="GO" id="GO:0008168">
    <property type="term" value="F:methyltransferase activity"/>
    <property type="evidence" value="ECO:0007669"/>
    <property type="project" value="UniProtKB-KW"/>
</dbReference>
<keyword evidence="2" id="KW-0489">Methyltransferase</keyword>
<sequence length="161" mass="18003">MIRLIATGLWICLVTALSTYAATMWESKTTPATEVDQLFGGLRSMQTSTISVPVIDNGGVQGYVLAQFTFTMNSEIVNRMSITPDVFLLDAAFRTIYATDAETLSGSKKQDFQKLTSAIKKRVNERFGHDFVADVLIEKFNFVSKDQTRQGMEQVKARPEF</sequence>
<evidence type="ECO:0000256" key="1">
    <source>
        <dbReference type="SAM" id="SignalP"/>
    </source>
</evidence>
<keyword evidence="1" id="KW-0732">Signal</keyword>
<gene>
    <name evidence="2" type="ORF">APY04_2002</name>
</gene>
<dbReference type="AlphaFoldDB" id="A0A120CV91"/>
<dbReference type="PATRIC" id="fig|121290.4.peg.3399"/>
<feature type="signal peptide" evidence="1">
    <location>
        <begin position="1"/>
        <end position="21"/>
    </location>
</feature>
<keyword evidence="2" id="KW-0808">Transferase</keyword>
<dbReference type="RefSeq" id="WP_068462052.1">
    <property type="nucleotide sequence ID" value="NZ_JAEFBX010000001.1"/>
</dbReference>
<accession>A0A120CV91</accession>